<dbReference type="SUPFAM" id="SSF53098">
    <property type="entry name" value="Ribonuclease H-like"/>
    <property type="match status" value="1"/>
</dbReference>
<evidence type="ECO:0000259" key="1">
    <source>
        <dbReference type="Pfam" id="PF13456"/>
    </source>
</evidence>
<accession>V4KTA4</accession>
<name>V4KTA4_EUTSA</name>
<sequence length="178" mass="21082">MWRIWKARNNMIFNKQRIKPCRDVAYVVADVDEWIKNLHTDTIFVHTGTLLDSSSKSTWNRPETGWVKCNYDAAFDPNTKWTLNFKFDSICFEWDSKVLVDILQGNREDFSILNLVDDINHWRSRFKHYSIVHVSRNLNEAAHLLAKKGPPNYMLYSDCIHPPHWLTNTLYADYMISN</sequence>
<dbReference type="Gene3D" id="3.30.420.10">
    <property type="entry name" value="Ribonuclease H-like superfamily/Ribonuclease H"/>
    <property type="match status" value="1"/>
</dbReference>
<dbReference type="PANTHER" id="PTHR47074:SF11">
    <property type="entry name" value="REVERSE TRANSCRIPTASE-LIKE PROTEIN"/>
    <property type="match status" value="1"/>
</dbReference>
<dbReference type="InterPro" id="IPR012337">
    <property type="entry name" value="RNaseH-like_sf"/>
</dbReference>
<dbReference type="InterPro" id="IPR052929">
    <property type="entry name" value="RNase_H-like_EbsB-rel"/>
</dbReference>
<dbReference type="KEGG" id="eus:EUTSA_v10005417mg"/>
<dbReference type="GO" id="GO:0004523">
    <property type="term" value="F:RNA-DNA hybrid ribonuclease activity"/>
    <property type="evidence" value="ECO:0007669"/>
    <property type="project" value="InterPro"/>
</dbReference>
<dbReference type="GO" id="GO:0003676">
    <property type="term" value="F:nucleic acid binding"/>
    <property type="evidence" value="ECO:0007669"/>
    <property type="project" value="InterPro"/>
</dbReference>
<dbReference type="AlphaFoldDB" id="V4KTA4"/>
<dbReference type="Pfam" id="PF13456">
    <property type="entry name" value="RVT_3"/>
    <property type="match status" value="1"/>
</dbReference>
<dbReference type="Gramene" id="ESQ33262">
    <property type="protein sequence ID" value="ESQ33262"/>
    <property type="gene ID" value="EUTSA_v10005417mg"/>
</dbReference>
<gene>
    <name evidence="2" type="ORF">EUTSA_v10005417mg</name>
</gene>
<reference evidence="2 3" key="1">
    <citation type="journal article" date="2013" name="Front. Plant Sci.">
        <title>The Reference Genome of the Halophytic Plant Eutrema salsugineum.</title>
        <authorList>
            <person name="Yang R."/>
            <person name="Jarvis D.E."/>
            <person name="Chen H."/>
            <person name="Beilstein M.A."/>
            <person name="Grimwood J."/>
            <person name="Jenkins J."/>
            <person name="Shu S."/>
            <person name="Prochnik S."/>
            <person name="Xin M."/>
            <person name="Ma C."/>
            <person name="Schmutz J."/>
            <person name="Wing R.A."/>
            <person name="Mitchell-Olds T."/>
            <person name="Schumaker K.S."/>
            <person name="Wang X."/>
        </authorList>
    </citation>
    <scope>NUCLEOTIDE SEQUENCE [LARGE SCALE GENOMIC DNA]</scope>
</reference>
<keyword evidence="3" id="KW-1185">Reference proteome</keyword>
<feature type="domain" description="RNase H type-1" evidence="1">
    <location>
        <begin position="82"/>
        <end position="148"/>
    </location>
</feature>
<dbReference type="Proteomes" id="UP000030689">
    <property type="component" value="Unassembled WGS sequence"/>
</dbReference>
<evidence type="ECO:0000313" key="2">
    <source>
        <dbReference type="EMBL" id="ESQ33262.1"/>
    </source>
</evidence>
<dbReference type="InterPro" id="IPR002156">
    <property type="entry name" value="RNaseH_domain"/>
</dbReference>
<evidence type="ECO:0000313" key="3">
    <source>
        <dbReference type="Proteomes" id="UP000030689"/>
    </source>
</evidence>
<protein>
    <recommendedName>
        <fullName evidence="1">RNase H type-1 domain-containing protein</fullName>
    </recommendedName>
</protein>
<dbReference type="EMBL" id="KI517748">
    <property type="protein sequence ID" value="ESQ33262.1"/>
    <property type="molecule type" value="Genomic_DNA"/>
</dbReference>
<dbReference type="OMA" id="QLESWAV"/>
<proteinExistence type="predicted"/>
<dbReference type="eggNOG" id="KOG1075">
    <property type="taxonomic scope" value="Eukaryota"/>
</dbReference>
<dbReference type="InterPro" id="IPR036397">
    <property type="entry name" value="RNaseH_sf"/>
</dbReference>
<dbReference type="PANTHER" id="PTHR47074">
    <property type="entry name" value="BNAC02G40300D PROTEIN"/>
    <property type="match status" value="1"/>
</dbReference>
<organism evidence="2 3">
    <name type="scientific">Eutrema salsugineum</name>
    <name type="common">Saltwater cress</name>
    <name type="synonym">Sisymbrium salsugineum</name>
    <dbReference type="NCBI Taxonomy" id="72664"/>
    <lineage>
        <taxon>Eukaryota</taxon>
        <taxon>Viridiplantae</taxon>
        <taxon>Streptophyta</taxon>
        <taxon>Embryophyta</taxon>
        <taxon>Tracheophyta</taxon>
        <taxon>Spermatophyta</taxon>
        <taxon>Magnoliopsida</taxon>
        <taxon>eudicotyledons</taxon>
        <taxon>Gunneridae</taxon>
        <taxon>Pentapetalae</taxon>
        <taxon>rosids</taxon>
        <taxon>malvids</taxon>
        <taxon>Brassicales</taxon>
        <taxon>Brassicaceae</taxon>
        <taxon>Eutremeae</taxon>
        <taxon>Eutrema</taxon>
    </lineage>
</organism>